<evidence type="ECO:0000313" key="1">
    <source>
        <dbReference type="EMBL" id="STL41886.1"/>
    </source>
</evidence>
<keyword evidence="1" id="KW-0547">Nucleotide-binding</keyword>
<name>A0A377AZF1_ECOLX</name>
<dbReference type="GO" id="GO:0005524">
    <property type="term" value="F:ATP binding"/>
    <property type="evidence" value="ECO:0007669"/>
    <property type="project" value="UniProtKB-KW"/>
</dbReference>
<reference evidence="1 2" key="1">
    <citation type="submission" date="2018-06" db="EMBL/GenBank/DDBJ databases">
        <authorList>
            <consortium name="Pathogen Informatics"/>
            <person name="Doyle S."/>
        </authorList>
    </citation>
    <scope>NUCLEOTIDE SEQUENCE [LARGE SCALE GENOMIC DNA]</scope>
    <source>
        <strain evidence="1 2">NCTC9962</strain>
    </source>
</reference>
<keyword evidence="1" id="KW-0378">Hydrolase</keyword>
<dbReference type="EMBL" id="UGED01000007">
    <property type="protein sequence ID" value="STL41886.1"/>
    <property type="molecule type" value="Genomic_DNA"/>
</dbReference>
<evidence type="ECO:0000313" key="2">
    <source>
        <dbReference type="Proteomes" id="UP000254052"/>
    </source>
</evidence>
<accession>A0A377AZF1</accession>
<dbReference type="Proteomes" id="UP000254052">
    <property type="component" value="Unassembled WGS sequence"/>
</dbReference>
<dbReference type="EC" id="3.6.3.44" evidence="1"/>
<dbReference type="GO" id="GO:0016787">
    <property type="term" value="F:hydrolase activity"/>
    <property type="evidence" value="ECO:0007669"/>
    <property type="project" value="UniProtKB-KW"/>
</dbReference>
<gene>
    <name evidence="1" type="primary">mdlB_3</name>
    <name evidence="1" type="ORF">NCTC9962_02667</name>
</gene>
<sequence>MLFGFSASGTIEVGVLYAFISYLGRLNEPLIELTTHRRCCNRLLLLVSACLN</sequence>
<dbReference type="AlphaFoldDB" id="A0A377AZF1"/>
<proteinExistence type="predicted"/>
<protein>
    <submittedName>
        <fullName evidence="1">Multidrug ABC transporter ATP-binding protein</fullName>
        <ecNumber evidence="1">3.6.3.44</ecNumber>
    </submittedName>
</protein>
<organism evidence="1 2">
    <name type="scientific">Escherichia coli</name>
    <dbReference type="NCBI Taxonomy" id="562"/>
    <lineage>
        <taxon>Bacteria</taxon>
        <taxon>Pseudomonadati</taxon>
        <taxon>Pseudomonadota</taxon>
        <taxon>Gammaproteobacteria</taxon>
        <taxon>Enterobacterales</taxon>
        <taxon>Enterobacteriaceae</taxon>
        <taxon>Escherichia</taxon>
    </lineage>
</organism>
<keyword evidence="1" id="KW-0067">ATP-binding</keyword>